<accession>A0ABW0I2F6</accession>
<sequence>MSEWPRLRVVRGGAPEDRCLIERAGTQPFPARRVSRDQPSSLTRFY</sequence>
<dbReference type="EMBL" id="JBHSMA010000001">
    <property type="protein sequence ID" value="MFC5407691.1"/>
    <property type="molecule type" value="Genomic_DNA"/>
</dbReference>
<evidence type="ECO:0000313" key="1">
    <source>
        <dbReference type="EMBL" id="MFC5407691.1"/>
    </source>
</evidence>
<evidence type="ECO:0008006" key="3">
    <source>
        <dbReference type="Google" id="ProtNLM"/>
    </source>
</evidence>
<gene>
    <name evidence="1" type="ORF">ACFPMF_00100</name>
</gene>
<dbReference type="RefSeq" id="WP_379840374.1">
    <property type="nucleotide sequence ID" value="NZ_JBHSMA010000001.1"/>
</dbReference>
<evidence type="ECO:0000313" key="2">
    <source>
        <dbReference type="Proteomes" id="UP001596106"/>
    </source>
</evidence>
<reference evidence="2" key="1">
    <citation type="journal article" date="2019" name="Int. J. Syst. Evol. Microbiol.">
        <title>The Global Catalogue of Microorganisms (GCM) 10K type strain sequencing project: providing services to taxonomists for standard genome sequencing and annotation.</title>
        <authorList>
            <consortium name="The Broad Institute Genomics Platform"/>
            <consortium name="The Broad Institute Genome Sequencing Center for Infectious Disease"/>
            <person name="Wu L."/>
            <person name="Ma J."/>
        </authorList>
    </citation>
    <scope>NUCLEOTIDE SEQUENCE [LARGE SCALE GENOMIC DNA]</scope>
    <source>
        <strain evidence="2">CCUG 55250</strain>
    </source>
</reference>
<proteinExistence type="predicted"/>
<comment type="caution">
    <text evidence="1">The sequence shown here is derived from an EMBL/GenBank/DDBJ whole genome shotgun (WGS) entry which is preliminary data.</text>
</comment>
<name>A0ABW0I2F6_9BACT</name>
<protein>
    <recommendedName>
        <fullName evidence="3">GNAT family N-acetyltransferase</fullName>
    </recommendedName>
</protein>
<keyword evidence="2" id="KW-1185">Reference proteome</keyword>
<organism evidence="1 2">
    <name type="scientific">Larkinella bovis</name>
    <dbReference type="NCBI Taxonomy" id="683041"/>
    <lineage>
        <taxon>Bacteria</taxon>
        <taxon>Pseudomonadati</taxon>
        <taxon>Bacteroidota</taxon>
        <taxon>Cytophagia</taxon>
        <taxon>Cytophagales</taxon>
        <taxon>Spirosomataceae</taxon>
        <taxon>Larkinella</taxon>
    </lineage>
</organism>
<dbReference type="Proteomes" id="UP001596106">
    <property type="component" value="Unassembled WGS sequence"/>
</dbReference>